<dbReference type="OrthoDB" id="5510711at2"/>
<dbReference type="InterPro" id="IPR025878">
    <property type="entry name" value="Acyl-CoA_dh-like_C_dom"/>
</dbReference>
<dbReference type="InterPro" id="IPR006091">
    <property type="entry name" value="Acyl-CoA_Oxase/DH_mid-dom"/>
</dbReference>
<evidence type="ECO:0000259" key="11">
    <source>
        <dbReference type="Pfam" id="PF00441"/>
    </source>
</evidence>
<dbReference type="EMBL" id="QGLF01000005">
    <property type="protein sequence ID" value="PWR18987.1"/>
    <property type="molecule type" value="Genomic_DNA"/>
</dbReference>
<gene>
    <name evidence="15" type="ORF">DKG75_18640</name>
</gene>
<evidence type="ECO:0000256" key="4">
    <source>
        <dbReference type="ARBA" id="ARBA00022827"/>
    </source>
</evidence>
<dbReference type="PANTHER" id="PTHR42803">
    <property type="entry name" value="ACYL-COA DEHYDROGENASE"/>
    <property type="match status" value="1"/>
</dbReference>
<keyword evidence="3 10" id="KW-0285">Flavoprotein</keyword>
<accession>A0A317DW85</accession>
<dbReference type="InterPro" id="IPR009100">
    <property type="entry name" value="AcylCoA_DH/oxidase_NM_dom_sf"/>
</dbReference>
<comment type="caution">
    <text evidence="15">The sequence shown here is derived from an EMBL/GenBank/DDBJ whole genome shotgun (WGS) entry which is preliminary data.</text>
</comment>
<dbReference type="Proteomes" id="UP000246077">
    <property type="component" value="Unassembled WGS sequence"/>
</dbReference>
<dbReference type="GO" id="GO:0050660">
    <property type="term" value="F:flavin adenine dinucleotide binding"/>
    <property type="evidence" value="ECO:0007669"/>
    <property type="project" value="InterPro"/>
</dbReference>
<dbReference type="InterPro" id="IPR037069">
    <property type="entry name" value="AcylCoA_DH/ox_N_sf"/>
</dbReference>
<evidence type="ECO:0000256" key="2">
    <source>
        <dbReference type="ARBA" id="ARBA00009347"/>
    </source>
</evidence>
<dbReference type="Pfam" id="PF02770">
    <property type="entry name" value="Acyl-CoA_dh_M"/>
    <property type="match status" value="1"/>
</dbReference>
<keyword evidence="16" id="KW-1185">Reference proteome</keyword>
<evidence type="ECO:0000259" key="13">
    <source>
        <dbReference type="Pfam" id="PF02771"/>
    </source>
</evidence>
<feature type="domain" description="Acyl-CoA dehydrogenase/oxidase C-terminal" evidence="11">
    <location>
        <begin position="282"/>
        <end position="449"/>
    </location>
</feature>
<dbReference type="SUPFAM" id="SSF56645">
    <property type="entry name" value="Acyl-CoA dehydrogenase NM domain-like"/>
    <property type="match status" value="1"/>
</dbReference>
<evidence type="ECO:0000256" key="3">
    <source>
        <dbReference type="ARBA" id="ARBA00022630"/>
    </source>
</evidence>
<evidence type="ECO:0000256" key="7">
    <source>
        <dbReference type="ARBA" id="ARBA00058683"/>
    </source>
</evidence>
<evidence type="ECO:0000256" key="9">
    <source>
        <dbReference type="ARBA" id="ARBA00069043"/>
    </source>
</evidence>
<dbReference type="AlphaFoldDB" id="A0A317DW85"/>
<proteinExistence type="inferred from homology"/>
<organism evidence="15 16">
    <name type="scientific">Zavarzinia compransoris</name>
    <dbReference type="NCBI Taxonomy" id="1264899"/>
    <lineage>
        <taxon>Bacteria</taxon>
        <taxon>Pseudomonadati</taxon>
        <taxon>Pseudomonadota</taxon>
        <taxon>Alphaproteobacteria</taxon>
        <taxon>Rhodospirillales</taxon>
        <taxon>Zavarziniaceae</taxon>
        <taxon>Zavarzinia</taxon>
    </lineage>
</organism>
<evidence type="ECO:0000256" key="6">
    <source>
        <dbReference type="ARBA" id="ARBA00051388"/>
    </source>
</evidence>
<evidence type="ECO:0000259" key="14">
    <source>
        <dbReference type="Pfam" id="PF12806"/>
    </source>
</evidence>
<dbReference type="Gene3D" id="1.20.140.10">
    <property type="entry name" value="Butyryl-CoA Dehydrogenase, subunit A, domain 3"/>
    <property type="match status" value="1"/>
</dbReference>
<dbReference type="InterPro" id="IPR046373">
    <property type="entry name" value="Acyl-CoA_Oxase/DH_mid-dom_sf"/>
</dbReference>
<evidence type="ECO:0000313" key="15">
    <source>
        <dbReference type="EMBL" id="PWR18987.1"/>
    </source>
</evidence>
<sequence length="595" mass="64063">MPSYKAPVDDIRFVLHDVLTIEKYSNLPGFADAPRDVVDAVLEEGAKLCERVLAPINQSGDQEGCKIADGVVTTPKGFKEAYKTFIDGGWSGITSDPEYGGQGMPYVLGFAVNEFVSASNMAFGMYPGLSHGAYEAIHVWGTDEQKQTYLPKLVSGEWTGTMNLTEPHCGTDLGLLRTRAEPQADGSYKVTGTKIFISAGEQDLSDNIIHLVLAKIPGGPEGVKGISLFIVPKFMVGADGSLGARNAVKAGNIEHKMGIIGNATCVMNYDGATGFLIGEAHKGLRAMFTMMNAARLGVGVQGLAQAEVAYQNAAAYAKERLQARSISGTKFPDKPADPIIVHPDVRRMLLSIRAFVEGARAFYLWTGLKIDLAHRDPDATVREANEDIVALVTPVVKGYLTDKGFESAVNAQQVFGGHGYIKEWGMEQFVRDARITQIYEGANGVQALDLVGRKLGHKGGQPLMAYIGEIERFIAENQGNEGLKPFLDGLRASTDDLRDGAMWFMQNALANPDNAGAGSVEYMHLFGIQVLAYMWALMAKVALEAKAAGTATEFHDNKLIVGRFFVARVVPDTKALLAKLSAGADTIMALDAANF</sequence>
<evidence type="ECO:0000256" key="8">
    <source>
        <dbReference type="ARBA" id="ARBA00066694"/>
    </source>
</evidence>
<dbReference type="FunFam" id="2.40.110.10:FF:000031">
    <property type="entry name" value="Acyl-CoA dehydrogenase, putative"/>
    <property type="match status" value="1"/>
</dbReference>
<name>A0A317DW85_9PROT</name>
<dbReference type="RefSeq" id="WP_109922673.1">
    <property type="nucleotide sequence ID" value="NZ_QGLF01000005.1"/>
</dbReference>
<dbReference type="Pfam" id="PF12806">
    <property type="entry name" value="Acyl-CoA_dh_C"/>
    <property type="match status" value="1"/>
</dbReference>
<dbReference type="InterPro" id="IPR036250">
    <property type="entry name" value="AcylCo_DH-like_C"/>
</dbReference>
<evidence type="ECO:0000259" key="12">
    <source>
        <dbReference type="Pfam" id="PF02770"/>
    </source>
</evidence>
<dbReference type="Pfam" id="PF00441">
    <property type="entry name" value="Acyl-CoA_dh_1"/>
    <property type="match status" value="1"/>
</dbReference>
<evidence type="ECO:0000313" key="16">
    <source>
        <dbReference type="Proteomes" id="UP000246077"/>
    </source>
</evidence>
<comment type="similarity">
    <text evidence="2 10">Belongs to the acyl-CoA dehydrogenase family.</text>
</comment>
<comment type="function">
    <text evidence="7">Involved in the assimilation of dimethylsulphoniopropionate (DMSP), an important compound in the fixation of carbon in marine phytoplankton, by mediating the conversion of 3-(methylthio)propanoyl-CoA (MMPA-CoA) to 3-(methylthio)acryloyl-CoA (MTA-CoA).</text>
</comment>
<dbReference type="EC" id="1.3.99.41" evidence="8"/>
<comment type="cofactor">
    <cofactor evidence="1 10">
        <name>FAD</name>
        <dbReference type="ChEBI" id="CHEBI:57692"/>
    </cofactor>
</comment>
<feature type="domain" description="Acetyl-CoA dehydrogenase-like C-terminal" evidence="14">
    <location>
        <begin position="467"/>
        <end position="591"/>
    </location>
</feature>
<dbReference type="InterPro" id="IPR009075">
    <property type="entry name" value="AcylCo_DH/oxidase_C"/>
</dbReference>
<dbReference type="FunFam" id="1.10.540.10:FF:000080">
    <property type="entry name" value="Probable acyl-coA dehydrogenase"/>
    <property type="match status" value="1"/>
</dbReference>
<feature type="domain" description="Acyl-CoA dehydrogenase/oxidase N-terminal" evidence="13">
    <location>
        <begin position="75"/>
        <end position="157"/>
    </location>
</feature>
<dbReference type="Gene3D" id="2.40.110.10">
    <property type="entry name" value="Butyryl-CoA Dehydrogenase, subunit A, domain 2"/>
    <property type="match status" value="1"/>
</dbReference>
<evidence type="ECO:0000256" key="5">
    <source>
        <dbReference type="ARBA" id="ARBA00023002"/>
    </source>
</evidence>
<evidence type="ECO:0000256" key="10">
    <source>
        <dbReference type="RuleBase" id="RU362125"/>
    </source>
</evidence>
<keyword evidence="4 10" id="KW-0274">FAD</keyword>
<dbReference type="PANTHER" id="PTHR42803:SF1">
    <property type="entry name" value="BROAD-SPECIFICITY LINEAR ACYL-COA DEHYDROGENASE FADE5"/>
    <property type="match status" value="1"/>
</dbReference>
<dbReference type="Pfam" id="PF02771">
    <property type="entry name" value="Acyl-CoA_dh_N"/>
    <property type="match status" value="1"/>
</dbReference>
<dbReference type="InterPro" id="IPR013786">
    <property type="entry name" value="AcylCoA_DH/ox_N"/>
</dbReference>
<evidence type="ECO:0000256" key="1">
    <source>
        <dbReference type="ARBA" id="ARBA00001974"/>
    </source>
</evidence>
<dbReference type="Gene3D" id="1.10.540.10">
    <property type="entry name" value="Acyl-CoA dehydrogenase/oxidase, N-terminal domain"/>
    <property type="match status" value="1"/>
</dbReference>
<feature type="domain" description="Acyl-CoA oxidase/dehydrogenase middle" evidence="12">
    <location>
        <begin position="162"/>
        <end position="270"/>
    </location>
</feature>
<dbReference type="InterPro" id="IPR052166">
    <property type="entry name" value="Diverse_Acyl-CoA_DH"/>
</dbReference>
<protein>
    <recommendedName>
        <fullName evidence="9">3-methylmercaptopropionyl-CoA dehydrogenase</fullName>
        <ecNumber evidence="8">1.3.99.41</ecNumber>
    </recommendedName>
</protein>
<dbReference type="SUPFAM" id="SSF47203">
    <property type="entry name" value="Acyl-CoA dehydrogenase C-terminal domain-like"/>
    <property type="match status" value="1"/>
</dbReference>
<dbReference type="GO" id="GO:0016627">
    <property type="term" value="F:oxidoreductase activity, acting on the CH-CH group of donors"/>
    <property type="evidence" value="ECO:0007669"/>
    <property type="project" value="InterPro"/>
</dbReference>
<comment type="catalytic activity">
    <reaction evidence="6">
        <text>3-(methylsulfanyl)propanoyl-CoA + oxidized [electron-transfer flavoprotein] + H(+) = 3-(methylsulfanyl)acryloyl-CoA + reduced [electron-transfer flavoprotein]</text>
        <dbReference type="Rhea" id="RHEA:52612"/>
        <dbReference type="Rhea" id="RHEA-COMP:10685"/>
        <dbReference type="Rhea" id="RHEA-COMP:10686"/>
        <dbReference type="ChEBI" id="CHEBI:15378"/>
        <dbReference type="ChEBI" id="CHEBI:57692"/>
        <dbReference type="ChEBI" id="CHEBI:58307"/>
        <dbReference type="ChEBI" id="CHEBI:82815"/>
        <dbReference type="ChEBI" id="CHEBI:84994"/>
        <dbReference type="EC" id="1.3.99.41"/>
    </reaction>
    <physiologicalReaction direction="left-to-right" evidence="6">
        <dbReference type="Rhea" id="RHEA:52613"/>
    </physiologicalReaction>
</comment>
<reference evidence="16" key="1">
    <citation type="submission" date="2018-05" db="EMBL/GenBank/DDBJ databases">
        <title>Zavarzinia sp. HR-AS.</title>
        <authorList>
            <person name="Lee Y."/>
            <person name="Jeon C.O."/>
        </authorList>
    </citation>
    <scope>NUCLEOTIDE SEQUENCE [LARGE SCALE GENOMIC DNA]</scope>
    <source>
        <strain evidence="16">DSM 1231</strain>
    </source>
</reference>
<keyword evidence="5 10" id="KW-0560">Oxidoreductase</keyword>